<proteinExistence type="predicted"/>
<dbReference type="PANTHER" id="PTHR19384">
    <property type="entry name" value="NITRIC OXIDE SYNTHASE-RELATED"/>
    <property type="match status" value="1"/>
</dbReference>
<evidence type="ECO:0000256" key="1">
    <source>
        <dbReference type="ARBA" id="ARBA00001917"/>
    </source>
</evidence>
<dbReference type="GO" id="GO:0016651">
    <property type="term" value="F:oxidoreductase activity, acting on NAD(P)H"/>
    <property type="evidence" value="ECO:0007669"/>
    <property type="project" value="UniProtKB-ARBA"/>
</dbReference>
<name>A0A1S3I1Q8_LINAN</name>
<dbReference type="FunFam" id="3.40.50.80:FF:000030">
    <property type="entry name" value="NADPH-dependent diflavin oxidoreductase 1"/>
    <property type="match status" value="1"/>
</dbReference>
<evidence type="ECO:0000256" key="4">
    <source>
        <dbReference type="ARBA" id="ARBA00022490"/>
    </source>
</evidence>
<dbReference type="InParanoid" id="A0A1S3I1Q8"/>
<dbReference type="STRING" id="7574.A0A1S3I1Q8"/>
<feature type="domain" description="FAD-binding FR-type" evidence="12">
    <location>
        <begin position="132"/>
        <end position="373"/>
    </location>
</feature>
<comment type="catalytic activity">
    <reaction evidence="10">
        <text>2 oxidized [2Fe-2S]-[protein] + NADPH = 2 reduced [2Fe-2S]-[protein] + NADP(+) + H(+)</text>
        <dbReference type="Rhea" id="RHEA:67716"/>
        <dbReference type="Rhea" id="RHEA-COMP:17327"/>
        <dbReference type="Rhea" id="RHEA-COMP:17328"/>
        <dbReference type="ChEBI" id="CHEBI:15378"/>
        <dbReference type="ChEBI" id="CHEBI:33737"/>
        <dbReference type="ChEBI" id="CHEBI:33738"/>
        <dbReference type="ChEBI" id="CHEBI:57783"/>
        <dbReference type="ChEBI" id="CHEBI:58349"/>
    </reaction>
    <physiologicalReaction direction="left-to-right" evidence="10">
        <dbReference type="Rhea" id="RHEA:67717"/>
    </physiologicalReaction>
</comment>
<evidence type="ECO:0000256" key="5">
    <source>
        <dbReference type="ARBA" id="ARBA00022630"/>
    </source>
</evidence>
<dbReference type="GO" id="GO:0005829">
    <property type="term" value="C:cytosol"/>
    <property type="evidence" value="ECO:0007669"/>
    <property type="project" value="UniProtKB-ARBA"/>
</dbReference>
<dbReference type="PANTHER" id="PTHR19384:SF10">
    <property type="entry name" value="NADPH-DEPENDENT DIFLAVIN OXIDOREDUCTASE 1"/>
    <property type="match status" value="1"/>
</dbReference>
<keyword evidence="8" id="KW-0521">NADP</keyword>
<dbReference type="InterPro" id="IPR017927">
    <property type="entry name" value="FAD-bd_FR_type"/>
</dbReference>
<dbReference type="Pfam" id="PF00175">
    <property type="entry name" value="NAD_binding_1"/>
    <property type="match status" value="1"/>
</dbReference>
<reference evidence="14" key="1">
    <citation type="submission" date="2025-08" db="UniProtKB">
        <authorList>
            <consortium name="RefSeq"/>
        </authorList>
    </citation>
    <scope>IDENTIFICATION</scope>
    <source>
        <tissue evidence="14">Gonads</tissue>
    </source>
</reference>
<dbReference type="InterPro" id="IPR029039">
    <property type="entry name" value="Flavoprotein-like_sf"/>
</dbReference>
<dbReference type="FunFam" id="1.20.990.10:FF:000008">
    <property type="entry name" value="NADPH-dependent diflavin oxidoreductase 1"/>
    <property type="match status" value="1"/>
</dbReference>
<dbReference type="GeneID" id="106159531"/>
<evidence type="ECO:0000256" key="7">
    <source>
        <dbReference type="ARBA" id="ARBA00022827"/>
    </source>
</evidence>
<dbReference type="Pfam" id="PF00667">
    <property type="entry name" value="FAD_binding_1"/>
    <property type="match status" value="1"/>
</dbReference>
<dbReference type="RefSeq" id="XP_013391284.1">
    <property type="nucleotide sequence ID" value="XM_013535830.1"/>
</dbReference>
<dbReference type="Gene3D" id="3.40.50.360">
    <property type="match status" value="1"/>
</dbReference>
<dbReference type="PROSITE" id="PS50902">
    <property type="entry name" value="FLAVODOXIN_LIKE"/>
    <property type="match status" value="1"/>
</dbReference>
<dbReference type="InterPro" id="IPR001433">
    <property type="entry name" value="OxRdtase_FAD/NAD-bd"/>
</dbReference>
<dbReference type="InterPro" id="IPR017938">
    <property type="entry name" value="Riboflavin_synthase-like_b-brl"/>
</dbReference>
<evidence type="ECO:0000256" key="2">
    <source>
        <dbReference type="ARBA" id="ARBA00001974"/>
    </source>
</evidence>
<dbReference type="InterPro" id="IPR001709">
    <property type="entry name" value="Flavoprot_Pyr_Nucl_cyt_Rdtase"/>
</dbReference>
<comment type="subcellular location">
    <subcellularLocation>
        <location evidence="3">Cytoplasm</location>
    </subcellularLocation>
</comment>
<dbReference type="SUPFAM" id="SSF63380">
    <property type="entry name" value="Riboflavin synthase domain-like"/>
    <property type="match status" value="1"/>
</dbReference>
<dbReference type="SUPFAM" id="SSF52218">
    <property type="entry name" value="Flavoproteins"/>
    <property type="match status" value="1"/>
</dbReference>
<dbReference type="Gene3D" id="1.20.990.10">
    <property type="entry name" value="NADPH-cytochrome p450 Reductase, Chain A, domain 3"/>
    <property type="match status" value="1"/>
</dbReference>
<dbReference type="PROSITE" id="PS51384">
    <property type="entry name" value="FAD_FR"/>
    <property type="match status" value="1"/>
</dbReference>
<dbReference type="Gene3D" id="2.40.30.10">
    <property type="entry name" value="Translation factors"/>
    <property type="match status" value="1"/>
</dbReference>
<dbReference type="Pfam" id="PF00258">
    <property type="entry name" value="Flavodoxin_1"/>
    <property type="match status" value="1"/>
</dbReference>
<dbReference type="InterPro" id="IPR003097">
    <property type="entry name" value="CysJ-like_FAD-binding"/>
</dbReference>
<keyword evidence="4" id="KW-0963">Cytoplasm</keyword>
<evidence type="ECO:0000259" key="11">
    <source>
        <dbReference type="PROSITE" id="PS50902"/>
    </source>
</evidence>
<comment type="cofactor">
    <cofactor evidence="1">
        <name>FMN</name>
        <dbReference type="ChEBI" id="CHEBI:58210"/>
    </cofactor>
</comment>
<dbReference type="AlphaFoldDB" id="A0A1S3I1Q8"/>
<dbReference type="PRINTS" id="PR00371">
    <property type="entry name" value="FPNCR"/>
</dbReference>
<evidence type="ECO:0000313" key="14">
    <source>
        <dbReference type="RefSeq" id="XP_013391284.1"/>
    </source>
</evidence>
<evidence type="ECO:0000256" key="9">
    <source>
        <dbReference type="ARBA" id="ARBA00023002"/>
    </source>
</evidence>
<feature type="domain" description="Flavodoxin-like" evidence="11">
    <location>
        <begin position="1"/>
        <end position="73"/>
    </location>
</feature>
<dbReference type="Proteomes" id="UP000085678">
    <property type="component" value="Unplaced"/>
</dbReference>
<dbReference type="FunCoup" id="A0A1S3I1Q8">
    <property type="interactions" value="1854"/>
</dbReference>
<evidence type="ECO:0000256" key="8">
    <source>
        <dbReference type="ARBA" id="ARBA00022857"/>
    </source>
</evidence>
<dbReference type="GO" id="GO:0010181">
    <property type="term" value="F:FMN binding"/>
    <property type="evidence" value="ECO:0007669"/>
    <property type="project" value="InterPro"/>
</dbReference>
<organism evidence="13 14">
    <name type="scientific">Lingula anatina</name>
    <name type="common">Brachiopod</name>
    <name type="synonym">Lingula unguis</name>
    <dbReference type="NCBI Taxonomy" id="7574"/>
    <lineage>
        <taxon>Eukaryota</taxon>
        <taxon>Metazoa</taxon>
        <taxon>Spiralia</taxon>
        <taxon>Lophotrochozoa</taxon>
        <taxon>Brachiopoda</taxon>
        <taxon>Linguliformea</taxon>
        <taxon>Lingulata</taxon>
        <taxon>Lingulida</taxon>
        <taxon>Linguloidea</taxon>
        <taxon>Lingulidae</taxon>
        <taxon>Lingula</taxon>
    </lineage>
</organism>
<dbReference type="InterPro" id="IPR039261">
    <property type="entry name" value="FNR_nucleotide-bd"/>
</dbReference>
<gene>
    <name evidence="14" type="primary">LOC106159531</name>
</gene>
<dbReference type="KEGG" id="lak:106159531"/>
<keyword evidence="13" id="KW-1185">Reference proteome</keyword>
<dbReference type="SUPFAM" id="SSF52343">
    <property type="entry name" value="Ferredoxin reductase-like, C-terminal NADP-linked domain"/>
    <property type="match status" value="1"/>
</dbReference>
<keyword evidence="7" id="KW-0274">FAD</keyword>
<dbReference type="GO" id="GO:0050660">
    <property type="term" value="F:flavin adenine dinucleotide binding"/>
    <property type="evidence" value="ECO:0007669"/>
    <property type="project" value="TreeGrafter"/>
</dbReference>
<evidence type="ECO:0000256" key="10">
    <source>
        <dbReference type="ARBA" id="ARBA00052174"/>
    </source>
</evidence>
<dbReference type="GO" id="GO:0016226">
    <property type="term" value="P:iron-sulfur cluster assembly"/>
    <property type="evidence" value="ECO:0007669"/>
    <property type="project" value="UniProtKB-ARBA"/>
</dbReference>
<keyword evidence="9" id="KW-0560">Oxidoreductase</keyword>
<evidence type="ECO:0000256" key="6">
    <source>
        <dbReference type="ARBA" id="ARBA00022643"/>
    </source>
</evidence>
<evidence type="ECO:0000313" key="13">
    <source>
        <dbReference type="Proteomes" id="UP000085678"/>
    </source>
</evidence>
<dbReference type="InterPro" id="IPR008254">
    <property type="entry name" value="Flavodoxin/NO_synth"/>
</dbReference>
<dbReference type="InterPro" id="IPR023173">
    <property type="entry name" value="NADPH_Cyt_P450_Rdtase_alpha"/>
</dbReference>
<keyword evidence="6" id="KW-0288">FMN</keyword>
<protein>
    <submittedName>
        <fullName evidence="14">NADPH-dependent diflavin oxidoreductase 1-like</fullName>
    </submittedName>
</protein>
<accession>A0A1S3I1Q8</accession>
<dbReference type="OrthoDB" id="1856718at2759"/>
<sequence length="524" mass="60012">MRKNLPGNSLSTVKYGTIALGDSSYQKYNVVGKKIFKRFEQLGATAVLPICLGDDQHELGPDSAIDPWLTSFWDKALKMFPLPPGKFVISADVLPPPKYKVQFLSDNDDKNKMTCPPSFSGGSDTKEVPSQKCPYLSKMLSNQRLTADDHWQDVRLITFDLSGCNIKYSPGDVLMVQPRNMTDVVEEFIQYLNLDPNKQFVLKENDPDVPLPNNLPQPCTVRHLVENYFDIAGVPRRYFFELMHLLAKDNLEKEKLGEFATAEGQQELYSYCNRPRRTTLEVLQDFPHTGPMVPFEYLFDLIPPLLPRAFSIASSQLVNPSQVQILMAVVEYKTIIKKPRRGVCSTWLASVDPQDEPDIRIPIWVKRGTIAFPQKDDPPVIMIGPGTGVAPFRNYIQDRVMRNVGGNYLFFGCRNEAKDFYCAKEWQEYVNRSFLQLFTAFSRDQEDNVYVHHRMLEQKKLLWELIDKKGAYVYIAGNAKQMPDDVKGALKTAIMVEGAMSEDKAEQYIRQMEKTRHYQVETWS</sequence>
<comment type="cofactor">
    <cofactor evidence="2">
        <name>FAD</name>
        <dbReference type="ChEBI" id="CHEBI:57692"/>
    </cofactor>
</comment>
<evidence type="ECO:0000259" key="12">
    <source>
        <dbReference type="PROSITE" id="PS51384"/>
    </source>
</evidence>
<dbReference type="Gene3D" id="3.40.50.80">
    <property type="entry name" value="Nucleotide-binding domain of ferredoxin-NADP reductase (FNR) module"/>
    <property type="match status" value="1"/>
</dbReference>
<keyword evidence="5" id="KW-0285">Flavoprotein</keyword>
<evidence type="ECO:0000256" key="3">
    <source>
        <dbReference type="ARBA" id="ARBA00004496"/>
    </source>
</evidence>